<sequence length="185" mass="20694">MHRIPATPGGWNPDTEGVIFIEQNPAPIIFITSADTDIQTTAACLEKLPEDFPSMRVVNLLQLQQELTIDTYAEEVLSHAKVIILRLLGGRSYWSYGLEVCKDTVSQTNASLFILPGDDRPDAELFSQSNMSISQVNLLWRYLTEGGVENFANGFKFIANTCLNTNYSYQLPLEIPRLGIYSCLN</sequence>
<dbReference type="Proteomes" id="UP000437131">
    <property type="component" value="Unassembled WGS sequence"/>
</dbReference>
<accession>A0A844GMN9</accession>
<organism evidence="1 2">
    <name type="scientific">Cyanobacterium aponinum 0216</name>
    <dbReference type="NCBI Taxonomy" id="2676140"/>
    <lineage>
        <taxon>Bacteria</taxon>
        <taxon>Bacillati</taxon>
        <taxon>Cyanobacteriota</taxon>
        <taxon>Cyanophyceae</taxon>
        <taxon>Oscillatoriophycideae</taxon>
        <taxon>Chroococcales</taxon>
        <taxon>Geminocystaceae</taxon>
        <taxon>Cyanobacterium</taxon>
    </lineage>
</organism>
<proteinExistence type="predicted"/>
<protein>
    <submittedName>
        <fullName evidence="1">Cobalt chelatase</fullName>
    </submittedName>
</protein>
<dbReference type="EMBL" id="WMIA01000002">
    <property type="protein sequence ID" value="MTF37747.1"/>
    <property type="molecule type" value="Genomic_DNA"/>
</dbReference>
<comment type="caution">
    <text evidence="1">The sequence shown here is derived from an EMBL/GenBank/DDBJ whole genome shotgun (WGS) entry which is preliminary data.</text>
</comment>
<dbReference type="RefSeq" id="WP_155082611.1">
    <property type="nucleotide sequence ID" value="NZ_WMIA01000002.1"/>
</dbReference>
<evidence type="ECO:0000313" key="1">
    <source>
        <dbReference type="EMBL" id="MTF37747.1"/>
    </source>
</evidence>
<reference evidence="1 2" key="1">
    <citation type="submission" date="2019-11" db="EMBL/GenBank/DDBJ databases">
        <title>Isolation of a new High Light Tolerant Cyanobacteria.</title>
        <authorList>
            <person name="Dobson Z."/>
            <person name="Vaughn N."/>
            <person name="Vaughn M."/>
            <person name="Fromme P."/>
            <person name="Mazor Y."/>
        </authorList>
    </citation>
    <scope>NUCLEOTIDE SEQUENCE [LARGE SCALE GENOMIC DNA]</scope>
    <source>
        <strain evidence="1 2">0216</strain>
    </source>
</reference>
<gene>
    <name evidence="1" type="ORF">GGC33_02225</name>
</gene>
<dbReference type="AlphaFoldDB" id="A0A844GMN9"/>
<evidence type="ECO:0000313" key="2">
    <source>
        <dbReference type="Proteomes" id="UP000437131"/>
    </source>
</evidence>
<name>A0A844GMN9_9CHRO</name>